<keyword evidence="2" id="KW-1133">Transmembrane helix</keyword>
<dbReference type="EMBL" id="CP114014">
    <property type="protein sequence ID" value="XAY06760.1"/>
    <property type="molecule type" value="Genomic_DNA"/>
</dbReference>
<dbReference type="AlphaFoldDB" id="A0AAU7AYD7"/>
<proteinExistence type="predicted"/>
<dbReference type="KEGG" id="parq:DSM112329_03637"/>
<reference evidence="3" key="1">
    <citation type="submission" date="2022-12" db="EMBL/GenBank/DDBJ databases">
        <title>Paraconexibacter alkalitolerans sp. nov. and Baekduia alba sp. nov., isolated from soil and emended description of the genera Paraconexibacter (Chun et al., 2020) and Baekduia (An et al., 2020).</title>
        <authorList>
            <person name="Vieira S."/>
            <person name="Huber K.J."/>
            <person name="Geppert A."/>
            <person name="Wolf J."/>
            <person name="Neumann-Schaal M."/>
            <person name="Muesken M."/>
            <person name="Overmann J."/>
        </authorList>
    </citation>
    <scope>NUCLEOTIDE SEQUENCE</scope>
    <source>
        <strain evidence="3">AEG42_29</strain>
    </source>
</reference>
<evidence type="ECO:0000256" key="1">
    <source>
        <dbReference type="SAM" id="MobiDB-lite"/>
    </source>
</evidence>
<feature type="compositionally biased region" description="Basic and acidic residues" evidence="1">
    <location>
        <begin position="10"/>
        <end position="35"/>
    </location>
</feature>
<feature type="transmembrane region" description="Helical" evidence="2">
    <location>
        <begin position="66"/>
        <end position="88"/>
    </location>
</feature>
<gene>
    <name evidence="3" type="ORF">DSM112329_03637</name>
</gene>
<keyword evidence="2" id="KW-0812">Transmembrane</keyword>
<organism evidence="3">
    <name type="scientific">Paraconexibacter sp. AEG42_29</name>
    <dbReference type="NCBI Taxonomy" id="2997339"/>
    <lineage>
        <taxon>Bacteria</taxon>
        <taxon>Bacillati</taxon>
        <taxon>Actinomycetota</taxon>
        <taxon>Thermoleophilia</taxon>
        <taxon>Solirubrobacterales</taxon>
        <taxon>Paraconexibacteraceae</taxon>
        <taxon>Paraconexibacter</taxon>
    </lineage>
</organism>
<name>A0AAU7AYD7_9ACTN</name>
<dbReference type="RefSeq" id="WP_354697978.1">
    <property type="nucleotide sequence ID" value="NZ_CP114014.1"/>
</dbReference>
<feature type="region of interest" description="Disordered" evidence="1">
    <location>
        <begin position="1"/>
        <end position="42"/>
    </location>
</feature>
<accession>A0AAU7AYD7</accession>
<keyword evidence="2" id="KW-0472">Membrane</keyword>
<protein>
    <submittedName>
        <fullName evidence="3">Uncharacterized protein</fullName>
    </submittedName>
</protein>
<sequence>MDTNAGRNDQPPRPRRGTDVAEARPDREREGRRSTDTAWPRGAATLADPRVVLAMADGHPAGIKQFLQFCLVLVYPAFLFLVVVAWPLWAVGKVLEWVLVFLFWPLRAYLGRREEASSAGAGAGH</sequence>
<evidence type="ECO:0000313" key="3">
    <source>
        <dbReference type="EMBL" id="XAY06760.1"/>
    </source>
</evidence>
<evidence type="ECO:0000256" key="2">
    <source>
        <dbReference type="SAM" id="Phobius"/>
    </source>
</evidence>